<comment type="caution">
    <text evidence="2">The sequence shown here is derived from an EMBL/GenBank/DDBJ whole genome shotgun (WGS) entry which is preliminary data.</text>
</comment>
<name>A0AAV1YWW9_9ARAC</name>
<dbReference type="EMBL" id="CAXIEN010000008">
    <property type="protein sequence ID" value="CAL1263326.1"/>
    <property type="molecule type" value="Genomic_DNA"/>
</dbReference>
<keyword evidence="3" id="KW-1185">Reference proteome</keyword>
<accession>A0AAV1YWW9</accession>
<sequence length="130" mass="15100">MAYPLLSTSGELSWNTPMGHVKERRTANRTPLTLRQNQKDLQIELYQGLLNFVESRARNENMLTANLIILPSSFQCSPSHMQLIIKMLWQWYASLLATMAMLSMMLPVFWTTSSESNRLQHHVYARTLQE</sequence>
<proteinExistence type="predicted"/>
<gene>
    <name evidence="2" type="ORF">LARSCL_LOCUS1443</name>
</gene>
<keyword evidence="1" id="KW-0812">Transmembrane</keyword>
<dbReference type="Proteomes" id="UP001497382">
    <property type="component" value="Unassembled WGS sequence"/>
</dbReference>
<keyword evidence="1" id="KW-0472">Membrane</keyword>
<organism evidence="2 3">
    <name type="scientific">Larinioides sclopetarius</name>
    <dbReference type="NCBI Taxonomy" id="280406"/>
    <lineage>
        <taxon>Eukaryota</taxon>
        <taxon>Metazoa</taxon>
        <taxon>Ecdysozoa</taxon>
        <taxon>Arthropoda</taxon>
        <taxon>Chelicerata</taxon>
        <taxon>Arachnida</taxon>
        <taxon>Araneae</taxon>
        <taxon>Araneomorphae</taxon>
        <taxon>Entelegynae</taxon>
        <taxon>Araneoidea</taxon>
        <taxon>Araneidae</taxon>
        <taxon>Larinioides</taxon>
    </lineage>
</organism>
<evidence type="ECO:0000313" key="3">
    <source>
        <dbReference type="Proteomes" id="UP001497382"/>
    </source>
</evidence>
<evidence type="ECO:0000313" key="2">
    <source>
        <dbReference type="EMBL" id="CAL1263326.1"/>
    </source>
</evidence>
<dbReference type="AlphaFoldDB" id="A0AAV1YWW9"/>
<protein>
    <submittedName>
        <fullName evidence="2">Uncharacterized protein</fullName>
    </submittedName>
</protein>
<evidence type="ECO:0000256" key="1">
    <source>
        <dbReference type="SAM" id="Phobius"/>
    </source>
</evidence>
<keyword evidence="1" id="KW-1133">Transmembrane helix</keyword>
<reference evidence="2 3" key="1">
    <citation type="submission" date="2024-04" db="EMBL/GenBank/DDBJ databases">
        <authorList>
            <person name="Rising A."/>
            <person name="Reimegard J."/>
            <person name="Sonavane S."/>
            <person name="Akerstrom W."/>
            <person name="Nylinder S."/>
            <person name="Hedman E."/>
            <person name="Kallberg Y."/>
        </authorList>
    </citation>
    <scope>NUCLEOTIDE SEQUENCE [LARGE SCALE GENOMIC DNA]</scope>
</reference>
<feature type="transmembrane region" description="Helical" evidence="1">
    <location>
        <begin position="91"/>
        <end position="110"/>
    </location>
</feature>